<proteinExistence type="predicted"/>
<dbReference type="PANTHER" id="PTHR11439">
    <property type="entry name" value="GAG-POL-RELATED RETROTRANSPOSON"/>
    <property type="match status" value="1"/>
</dbReference>
<protein>
    <submittedName>
        <fullName evidence="3">Uncharacterized mitochondrial protein AtMg00810-like</fullName>
    </submittedName>
</protein>
<dbReference type="InterPro" id="IPR013103">
    <property type="entry name" value="RVT_2"/>
</dbReference>
<evidence type="ECO:0000313" key="3">
    <source>
        <dbReference type="RefSeq" id="XP_039131779.1"/>
    </source>
</evidence>
<dbReference type="CDD" id="cd09272">
    <property type="entry name" value="RNase_HI_RT_Ty1"/>
    <property type="match status" value="1"/>
</dbReference>
<keyword evidence="2" id="KW-1185">Reference proteome</keyword>
<organism evidence="2 3">
    <name type="scientific">Dioscorea cayennensis subsp. rotundata</name>
    <name type="common">White Guinea yam</name>
    <name type="synonym">Dioscorea rotundata</name>
    <dbReference type="NCBI Taxonomy" id="55577"/>
    <lineage>
        <taxon>Eukaryota</taxon>
        <taxon>Viridiplantae</taxon>
        <taxon>Streptophyta</taxon>
        <taxon>Embryophyta</taxon>
        <taxon>Tracheophyta</taxon>
        <taxon>Spermatophyta</taxon>
        <taxon>Magnoliopsida</taxon>
        <taxon>Liliopsida</taxon>
        <taxon>Dioscoreales</taxon>
        <taxon>Dioscoreaceae</taxon>
        <taxon>Dioscorea</taxon>
    </lineage>
</organism>
<dbReference type="InterPro" id="IPR043502">
    <property type="entry name" value="DNA/RNA_pol_sf"/>
</dbReference>
<gene>
    <name evidence="3" type="primary">LOC120268426</name>
</gene>
<dbReference type="SUPFAM" id="SSF56672">
    <property type="entry name" value="DNA/RNA polymerases"/>
    <property type="match status" value="1"/>
</dbReference>
<dbReference type="Proteomes" id="UP001515500">
    <property type="component" value="Chromosome 9"/>
</dbReference>
<dbReference type="RefSeq" id="XP_039131779.1">
    <property type="nucleotide sequence ID" value="XM_039275845.1"/>
</dbReference>
<evidence type="ECO:0000259" key="1">
    <source>
        <dbReference type="Pfam" id="PF07727"/>
    </source>
</evidence>
<name>A0AB40BWE0_DIOCR</name>
<evidence type="ECO:0000313" key="2">
    <source>
        <dbReference type="Proteomes" id="UP001515500"/>
    </source>
</evidence>
<dbReference type="AlphaFoldDB" id="A0AB40BWE0"/>
<sequence length="363" mass="40689">MHLVRTFSCYSLLLRGWALHRRCKDAFLHGDLKEEVYMTPPPGLGALSLHLSSSARSLWPQTGSMGLTILLLYVDDMLITGDDSAHITFVKQKLCETFLMTDLGPLRYFLGIEITSHPDGYRLSQQRYTHDLFARSALTDTRIAATPMELHLQLRASDGILLSDPSHYRHLVGSLVYLAVTRPDISHAVHILSQFVAAPTSIHYAHLIRAYSNATWASSPDNRVSITGYYIFLGSSLVVWKTKKQPTVAKFSAEAEVRALASTVQEVLWLRSILQDFGVPMTSLIPIHCDSTGALQIAANPVKHELTKHIGVDAHFTRCHVRAQTVSLHYLPTEVQVADFFTKAQTRDQHLFMLSKLKTYDPP</sequence>
<reference evidence="3" key="1">
    <citation type="submission" date="2025-08" db="UniProtKB">
        <authorList>
            <consortium name="RefSeq"/>
        </authorList>
    </citation>
    <scope>IDENTIFICATION</scope>
</reference>
<dbReference type="Pfam" id="PF07727">
    <property type="entry name" value="RVT_2"/>
    <property type="match status" value="1"/>
</dbReference>
<dbReference type="PANTHER" id="PTHR11439:SF461">
    <property type="entry name" value="OS10G0432200 PROTEIN"/>
    <property type="match status" value="1"/>
</dbReference>
<feature type="domain" description="Reverse transcriptase Ty1/copia-type" evidence="1">
    <location>
        <begin position="66"/>
        <end position="149"/>
    </location>
</feature>
<accession>A0AB40BWE0</accession>
<dbReference type="GeneID" id="120268426"/>